<name>A0A9P5N659_9AGAM</name>
<evidence type="ECO:0000313" key="1">
    <source>
        <dbReference type="EMBL" id="KAF8487458.1"/>
    </source>
</evidence>
<reference evidence="1" key="1">
    <citation type="submission" date="2019-10" db="EMBL/GenBank/DDBJ databases">
        <authorList>
            <consortium name="DOE Joint Genome Institute"/>
            <person name="Kuo A."/>
            <person name="Miyauchi S."/>
            <person name="Kiss E."/>
            <person name="Drula E."/>
            <person name="Kohler A."/>
            <person name="Sanchez-Garcia M."/>
            <person name="Andreopoulos B."/>
            <person name="Barry K.W."/>
            <person name="Bonito G."/>
            <person name="Buee M."/>
            <person name="Carver A."/>
            <person name="Chen C."/>
            <person name="Cichocki N."/>
            <person name="Clum A."/>
            <person name="Culley D."/>
            <person name="Crous P.W."/>
            <person name="Fauchery L."/>
            <person name="Girlanda M."/>
            <person name="Hayes R."/>
            <person name="Keri Z."/>
            <person name="LaButti K."/>
            <person name="Lipzen A."/>
            <person name="Lombard V."/>
            <person name="Magnuson J."/>
            <person name="Maillard F."/>
            <person name="Morin E."/>
            <person name="Murat C."/>
            <person name="Nolan M."/>
            <person name="Ohm R."/>
            <person name="Pangilinan J."/>
            <person name="Pereira M."/>
            <person name="Perotto S."/>
            <person name="Peter M."/>
            <person name="Riley R."/>
            <person name="Sitrit Y."/>
            <person name="Stielow B."/>
            <person name="Szollosi G."/>
            <person name="Zifcakova L."/>
            <person name="Stursova M."/>
            <person name="Spatafora J.W."/>
            <person name="Tedersoo L."/>
            <person name="Vaario L.-M."/>
            <person name="Yamada A."/>
            <person name="Yan M."/>
            <person name="Wang P."/>
            <person name="Xu J."/>
            <person name="Bruns T."/>
            <person name="Baldrian P."/>
            <person name="Vilgalys R."/>
            <person name="Henrissat B."/>
            <person name="Grigoriev I.V."/>
            <person name="Hibbett D."/>
            <person name="Nagy L.G."/>
            <person name="Martin F.M."/>
        </authorList>
    </citation>
    <scope>NUCLEOTIDE SEQUENCE</scope>
    <source>
        <strain evidence="1">Prilba</strain>
    </source>
</reference>
<keyword evidence="2" id="KW-1185">Reference proteome</keyword>
<organism evidence="1 2">
    <name type="scientific">Russula ochroleuca</name>
    <dbReference type="NCBI Taxonomy" id="152965"/>
    <lineage>
        <taxon>Eukaryota</taxon>
        <taxon>Fungi</taxon>
        <taxon>Dikarya</taxon>
        <taxon>Basidiomycota</taxon>
        <taxon>Agaricomycotina</taxon>
        <taxon>Agaricomycetes</taxon>
        <taxon>Russulales</taxon>
        <taxon>Russulaceae</taxon>
        <taxon>Russula</taxon>
    </lineage>
</organism>
<gene>
    <name evidence="1" type="ORF">DFH94DRAFT_706494</name>
</gene>
<reference evidence="1" key="2">
    <citation type="journal article" date="2020" name="Nat. Commun.">
        <title>Large-scale genome sequencing of mycorrhizal fungi provides insights into the early evolution of symbiotic traits.</title>
        <authorList>
            <person name="Miyauchi S."/>
            <person name="Kiss E."/>
            <person name="Kuo A."/>
            <person name="Drula E."/>
            <person name="Kohler A."/>
            <person name="Sanchez-Garcia M."/>
            <person name="Morin E."/>
            <person name="Andreopoulos B."/>
            <person name="Barry K.W."/>
            <person name="Bonito G."/>
            <person name="Buee M."/>
            <person name="Carver A."/>
            <person name="Chen C."/>
            <person name="Cichocki N."/>
            <person name="Clum A."/>
            <person name="Culley D."/>
            <person name="Crous P.W."/>
            <person name="Fauchery L."/>
            <person name="Girlanda M."/>
            <person name="Hayes R.D."/>
            <person name="Keri Z."/>
            <person name="LaButti K."/>
            <person name="Lipzen A."/>
            <person name="Lombard V."/>
            <person name="Magnuson J."/>
            <person name="Maillard F."/>
            <person name="Murat C."/>
            <person name="Nolan M."/>
            <person name="Ohm R.A."/>
            <person name="Pangilinan J."/>
            <person name="Pereira M.F."/>
            <person name="Perotto S."/>
            <person name="Peter M."/>
            <person name="Pfister S."/>
            <person name="Riley R."/>
            <person name="Sitrit Y."/>
            <person name="Stielow J.B."/>
            <person name="Szollosi G."/>
            <person name="Zifcakova L."/>
            <person name="Stursova M."/>
            <person name="Spatafora J.W."/>
            <person name="Tedersoo L."/>
            <person name="Vaario L.M."/>
            <person name="Yamada A."/>
            <person name="Yan M."/>
            <person name="Wang P."/>
            <person name="Xu J."/>
            <person name="Bruns T."/>
            <person name="Baldrian P."/>
            <person name="Vilgalys R."/>
            <person name="Dunand C."/>
            <person name="Henrissat B."/>
            <person name="Grigoriev I.V."/>
            <person name="Hibbett D."/>
            <person name="Nagy L.G."/>
            <person name="Martin F.M."/>
        </authorList>
    </citation>
    <scope>NUCLEOTIDE SEQUENCE</scope>
    <source>
        <strain evidence="1">Prilba</strain>
    </source>
</reference>
<comment type="caution">
    <text evidence="1">The sequence shown here is derived from an EMBL/GenBank/DDBJ whole genome shotgun (WGS) entry which is preliminary data.</text>
</comment>
<proteinExistence type="predicted"/>
<protein>
    <submittedName>
        <fullName evidence="1">Uncharacterized protein</fullName>
    </submittedName>
</protein>
<evidence type="ECO:0000313" key="2">
    <source>
        <dbReference type="Proteomes" id="UP000759537"/>
    </source>
</evidence>
<accession>A0A9P5N659</accession>
<dbReference type="EMBL" id="WHVB01000001">
    <property type="protein sequence ID" value="KAF8487458.1"/>
    <property type="molecule type" value="Genomic_DNA"/>
</dbReference>
<sequence length="81" mass="8749">MPFYPRARKMYRGLLRGPTCAALDLLYCPSNGQSTHTGNTSCPRFLFAFPDSVIGHSEMMPNGGGEGGPTPYTSCPTIFCV</sequence>
<dbReference type="Proteomes" id="UP000759537">
    <property type="component" value="Unassembled WGS sequence"/>
</dbReference>
<dbReference type="AlphaFoldDB" id="A0A9P5N659"/>